<evidence type="ECO:0000256" key="5">
    <source>
        <dbReference type="SAM" id="MobiDB-lite"/>
    </source>
</evidence>
<feature type="compositionally biased region" description="Low complexity" evidence="5">
    <location>
        <begin position="8"/>
        <end position="26"/>
    </location>
</feature>
<reference evidence="7" key="1">
    <citation type="submission" date="2016-04" db="EMBL/GenBank/DDBJ databases">
        <authorList>
            <person name="Evans L.H."/>
            <person name="Alamgir A."/>
            <person name="Owens N."/>
            <person name="Weber N.D."/>
            <person name="Virtaneva K."/>
            <person name="Barbian K."/>
            <person name="Babar A."/>
            <person name="Rosenke K."/>
        </authorList>
    </citation>
    <scope>NUCLEOTIDE SEQUENCE [LARGE SCALE GENOMIC DNA]</scope>
    <source>
        <strain evidence="7">CBS 101.48</strain>
    </source>
</reference>
<feature type="region of interest" description="Disordered" evidence="5">
    <location>
        <begin position="123"/>
        <end position="253"/>
    </location>
</feature>
<feature type="region of interest" description="Disordered" evidence="5">
    <location>
        <begin position="1"/>
        <end position="33"/>
    </location>
</feature>
<gene>
    <name evidence="7" type="primary">ABSGL_03413.1 scaffold 4609</name>
</gene>
<evidence type="ECO:0000259" key="6">
    <source>
        <dbReference type="PROSITE" id="PS50048"/>
    </source>
</evidence>
<sequence length="253" mass="27633">MPADEKQPLTSQQQQLPASQKQAPQPTETRQKRAKIVSACSECRRKKTRCNGEQPCRNCQKSASPCVYPVSHSDDKRNGPSRAALEAIEERLQAIEEMLKTIVQSQLYMADLDPVAVNRFLNKDSSSSTTSTAPTATAVTSPTFRQQQQQLYISPSPQPSVASINTTPPTSSNYTAGGPPPPHPTTSSSSSSSSSSSPPPGREVRLPSIHSLSVPAAEHRDLPPLNSLHHQQQQDSYYDSSVDSQSNDRKRKR</sequence>
<keyword evidence="4" id="KW-0539">Nucleus</keyword>
<dbReference type="InParanoid" id="A0A168M3C3"/>
<dbReference type="GO" id="GO:0005634">
    <property type="term" value="C:nucleus"/>
    <property type="evidence" value="ECO:0007669"/>
    <property type="project" value="UniProtKB-SubCell"/>
</dbReference>
<accession>A0A168M3C3</accession>
<dbReference type="GO" id="GO:0000981">
    <property type="term" value="F:DNA-binding transcription factor activity, RNA polymerase II-specific"/>
    <property type="evidence" value="ECO:0007669"/>
    <property type="project" value="InterPro"/>
</dbReference>
<dbReference type="Proteomes" id="UP000078561">
    <property type="component" value="Unassembled WGS sequence"/>
</dbReference>
<feature type="compositionally biased region" description="Low complexity" evidence="5">
    <location>
        <begin position="231"/>
        <end position="245"/>
    </location>
</feature>
<dbReference type="EMBL" id="LT552047">
    <property type="protein sequence ID" value="SAL97886.1"/>
    <property type="molecule type" value="Genomic_DNA"/>
</dbReference>
<dbReference type="Gene3D" id="4.10.240.10">
    <property type="entry name" value="Zn(2)-C6 fungal-type DNA-binding domain"/>
    <property type="match status" value="1"/>
</dbReference>
<evidence type="ECO:0000256" key="2">
    <source>
        <dbReference type="ARBA" id="ARBA00022723"/>
    </source>
</evidence>
<keyword evidence="2" id="KW-0479">Metal-binding</keyword>
<dbReference type="InterPro" id="IPR001138">
    <property type="entry name" value="Zn2Cys6_DnaBD"/>
</dbReference>
<evidence type="ECO:0000256" key="1">
    <source>
        <dbReference type="ARBA" id="ARBA00004123"/>
    </source>
</evidence>
<dbReference type="STRING" id="4829.A0A168M3C3"/>
<dbReference type="GO" id="GO:0003677">
    <property type="term" value="F:DNA binding"/>
    <property type="evidence" value="ECO:0007669"/>
    <property type="project" value="UniProtKB-KW"/>
</dbReference>
<dbReference type="SMART" id="SM00066">
    <property type="entry name" value="GAL4"/>
    <property type="match status" value="1"/>
</dbReference>
<evidence type="ECO:0000256" key="3">
    <source>
        <dbReference type="ARBA" id="ARBA00023125"/>
    </source>
</evidence>
<dbReference type="PROSITE" id="PS50048">
    <property type="entry name" value="ZN2_CY6_FUNGAL_2"/>
    <property type="match status" value="1"/>
</dbReference>
<evidence type="ECO:0000313" key="8">
    <source>
        <dbReference type="Proteomes" id="UP000078561"/>
    </source>
</evidence>
<feature type="compositionally biased region" description="Low complexity" evidence="5">
    <location>
        <begin position="125"/>
        <end position="143"/>
    </location>
</feature>
<keyword evidence="8" id="KW-1185">Reference proteome</keyword>
<dbReference type="PANTHER" id="PTHR46910">
    <property type="entry name" value="TRANSCRIPTION FACTOR PDR1"/>
    <property type="match status" value="1"/>
</dbReference>
<evidence type="ECO:0000313" key="7">
    <source>
        <dbReference type="EMBL" id="SAL97886.1"/>
    </source>
</evidence>
<dbReference type="PANTHER" id="PTHR46910:SF3">
    <property type="entry name" value="HALOTOLERANCE PROTEIN 9-RELATED"/>
    <property type="match status" value="1"/>
</dbReference>
<comment type="subcellular location">
    <subcellularLocation>
        <location evidence="1">Nucleus</location>
    </subcellularLocation>
</comment>
<dbReference type="OrthoDB" id="3362851at2759"/>
<dbReference type="PROSITE" id="PS00463">
    <property type="entry name" value="ZN2_CY6_FUNGAL_1"/>
    <property type="match status" value="1"/>
</dbReference>
<feature type="compositionally biased region" description="Polar residues" evidence="5">
    <location>
        <begin position="144"/>
        <end position="175"/>
    </location>
</feature>
<dbReference type="GO" id="GO:0008270">
    <property type="term" value="F:zinc ion binding"/>
    <property type="evidence" value="ECO:0007669"/>
    <property type="project" value="InterPro"/>
</dbReference>
<dbReference type="InterPro" id="IPR036864">
    <property type="entry name" value="Zn2-C6_fun-type_DNA-bd_sf"/>
</dbReference>
<protein>
    <recommendedName>
        <fullName evidence="6">Zn(2)-C6 fungal-type domain-containing protein</fullName>
    </recommendedName>
</protein>
<dbReference type="SUPFAM" id="SSF57701">
    <property type="entry name" value="Zn2/Cys6 DNA-binding domain"/>
    <property type="match status" value="1"/>
</dbReference>
<dbReference type="AlphaFoldDB" id="A0A168M3C3"/>
<evidence type="ECO:0000256" key="4">
    <source>
        <dbReference type="ARBA" id="ARBA00023242"/>
    </source>
</evidence>
<dbReference type="InterPro" id="IPR050987">
    <property type="entry name" value="AtrR-like"/>
</dbReference>
<proteinExistence type="predicted"/>
<feature type="domain" description="Zn(2)-C6 fungal-type" evidence="6">
    <location>
        <begin position="39"/>
        <end position="68"/>
    </location>
</feature>
<organism evidence="7">
    <name type="scientific">Absidia glauca</name>
    <name type="common">Pin mould</name>
    <dbReference type="NCBI Taxonomy" id="4829"/>
    <lineage>
        <taxon>Eukaryota</taxon>
        <taxon>Fungi</taxon>
        <taxon>Fungi incertae sedis</taxon>
        <taxon>Mucoromycota</taxon>
        <taxon>Mucoromycotina</taxon>
        <taxon>Mucoromycetes</taxon>
        <taxon>Mucorales</taxon>
        <taxon>Cunninghamellaceae</taxon>
        <taxon>Absidia</taxon>
    </lineage>
</organism>
<dbReference type="CDD" id="cd00067">
    <property type="entry name" value="GAL4"/>
    <property type="match status" value="1"/>
</dbReference>
<name>A0A168M3C3_ABSGL</name>
<feature type="region of interest" description="Disordered" evidence="5">
    <location>
        <begin position="60"/>
        <end position="81"/>
    </location>
</feature>
<keyword evidence="3" id="KW-0238">DNA-binding</keyword>
<feature type="compositionally biased region" description="Low complexity" evidence="5">
    <location>
        <begin position="185"/>
        <end position="196"/>
    </location>
</feature>
<dbReference type="Pfam" id="PF00172">
    <property type="entry name" value="Zn_clus"/>
    <property type="match status" value="1"/>
</dbReference>